<dbReference type="EMBL" id="VTPC01049096">
    <property type="protein sequence ID" value="KAF2890635.1"/>
    <property type="molecule type" value="Genomic_DNA"/>
</dbReference>
<protein>
    <submittedName>
        <fullName evidence="1">Uncharacterized protein</fullName>
    </submittedName>
</protein>
<dbReference type="AlphaFoldDB" id="A0A8K0CWB3"/>
<comment type="caution">
    <text evidence="1">The sequence shown here is derived from an EMBL/GenBank/DDBJ whole genome shotgun (WGS) entry which is preliminary data.</text>
</comment>
<keyword evidence="2" id="KW-1185">Reference proteome</keyword>
<evidence type="ECO:0000313" key="2">
    <source>
        <dbReference type="Proteomes" id="UP000801492"/>
    </source>
</evidence>
<gene>
    <name evidence="1" type="ORF">ILUMI_15538</name>
</gene>
<evidence type="ECO:0000313" key="1">
    <source>
        <dbReference type="EMBL" id="KAF2890635.1"/>
    </source>
</evidence>
<accession>A0A8K0CWB3</accession>
<name>A0A8K0CWB3_IGNLU</name>
<proteinExistence type="predicted"/>
<reference evidence="1" key="1">
    <citation type="submission" date="2019-08" db="EMBL/GenBank/DDBJ databases">
        <title>The genome of the North American firefly Photinus pyralis.</title>
        <authorList>
            <consortium name="Photinus pyralis genome working group"/>
            <person name="Fallon T.R."/>
            <person name="Sander Lower S.E."/>
            <person name="Weng J.-K."/>
        </authorList>
    </citation>
    <scope>NUCLEOTIDE SEQUENCE</scope>
    <source>
        <strain evidence="1">TRF0915ILg1</strain>
        <tissue evidence="1">Whole body</tissue>
    </source>
</reference>
<sequence length="67" mass="8231">MGVVKAQRLRWLGHIRRMHSNRTTKKVFESRVSGKKRRGRRKLRWKEEDIRELNLTQWEEKTGNKNE</sequence>
<organism evidence="1 2">
    <name type="scientific">Ignelater luminosus</name>
    <name type="common">Cucubano</name>
    <name type="synonym">Pyrophorus luminosus</name>
    <dbReference type="NCBI Taxonomy" id="2038154"/>
    <lineage>
        <taxon>Eukaryota</taxon>
        <taxon>Metazoa</taxon>
        <taxon>Ecdysozoa</taxon>
        <taxon>Arthropoda</taxon>
        <taxon>Hexapoda</taxon>
        <taxon>Insecta</taxon>
        <taxon>Pterygota</taxon>
        <taxon>Neoptera</taxon>
        <taxon>Endopterygota</taxon>
        <taxon>Coleoptera</taxon>
        <taxon>Polyphaga</taxon>
        <taxon>Elateriformia</taxon>
        <taxon>Elateroidea</taxon>
        <taxon>Elateridae</taxon>
        <taxon>Agrypninae</taxon>
        <taxon>Pyrophorini</taxon>
        <taxon>Ignelater</taxon>
    </lineage>
</organism>
<dbReference type="OrthoDB" id="6819241at2759"/>
<dbReference type="Proteomes" id="UP000801492">
    <property type="component" value="Unassembled WGS sequence"/>
</dbReference>